<evidence type="ECO:0000256" key="5">
    <source>
        <dbReference type="ARBA" id="ARBA00022989"/>
    </source>
</evidence>
<evidence type="ECO:0000256" key="4">
    <source>
        <dbReference type="ARBA" id="ARBA00022692"/>
    </source>
</evidence>
<dbReference type="PANTHER" id="PTHR33452">
    <property type="entry name" value="OXIDOREDUCTASE CATD-RELATED"/>
    <property type="match status" value="1"/>
</dbReference>
<dbReference type="PANTHER" id="PTHR33452:SF1">
    <property type="entry name" value="INNER MEMBRANE PROTEIN YPHA-RELATED"/>
    <property type="match status" value="1"/>
</dbReference>
<evidence type="ECO:0000313" key="9">
    <source>
        <dbReference type="Proteomes" id="UP000184233"/>
    </source>
</evidence>
<feature type="transmembrane region" description="Helical" evidence="7">
    <location>
        <begin position="36"/>
        <end position="60"/>
    </location>
</feature>
<dbReference type="InterPro" id="IPR051907">
    <property type="entry name" value="DoxX-like_oxidoreductase"/>
</dbReference>
<gene>
    <name evidence="8" type="ORF">BGO89_07985</name>
</gene>
<accession>A0A1M3L3T3</accession>
<evidence type="ECO:0000256" key="3">
    <source>
        <dbReference type="ARBA" id="ARBA00022475"/>
    </source>
</evidence>
<reference evidence="8 9" key="1">
    <citation type="submission" date="2016-09" db="EMBL/GenBank/DDBJ databases">
        <title>Genome-resolved meta-omics ties microbial dynamics to process performance in biotechnology for thiocyanate degradation.</title>
        <authorList>
            <person name="Kantor R.S."/>
            <person name="Huddy R.J."/>
            <person name="Iyer R."/>
            <person name="Thomas B.C."/>
            <person name="Brown C.T."/>
            <person name="Anantharaman K."/>
            <person name="Tringe S."/>
            <person name="Hettich R.L."/>
            <person name="Harrison S.T."/>
            <person name="Banfield J.F."/>
        </authorList>
    </citation>
    <scope>NUCLEOTIDE SEQUENCE [LARGE SCALE GENOMIC DNA]</scope>
    <source>
        <strain evidence="8">59-99</strain>
    </source>
</reference>
<evidence type="ECO:0000256" key="2">
    <source>
        <dbReference type="ARBA" id="ARBA00006679"/>
    </source>
</evidence>
<keyword evidence="6 7" id="KW-0472">Membrane</keyword>
<evidence type="ECO:0000256" key="7">
    <source>
        <dbReference type="SAM" id="Phobius"/>
    </source>
</evidence>
<feature type="transmembrane region" description="Helical" evidence="7">
    <location>
        <begin position="6"/>
        <end position="24"/>
    </location>
</feature>
<dbReference type="EMBL" id="MKVH01000008">
    <property type="protein sequence ID" value="OJX59930.1"/>
    <property type="molecule type" value="Genomic_DNA"/>
</dbReference>
<feature type="transmembrane region" description="Helical" evidence="7">
    <location>
        <begin position="66"/>
        <end position="86"/>
    </location>
</feature>
<sequence length="144" mass="15577">MKSIPLLGRILFVVIFVMSSFGHFSSESIGFAAAQGVPMAGVLVPLSGIMELIGALSILFGYKARWGAWLIVLFLLPVTFTMHTFWKVQDPMMARMDMVMFMKNLSMVGAALIIAYFGTGPLSLDRRGGLAGQADLNRSEPSGA</sequence>
<keyword evidence="5 7" id="KW-1133">Transmembrane helix</keyword>
<comment type="caution">
    <text evidence="8">The sequence shown here is derived from an EMBL/GenBank/DDBJ whole genome shotgun (WGS) entry which is preliminary data.</text>
</comment>
<dbReference type="STRING" id="1895771.BGO89_07985"/>
<dbReference type="Proteomes" id="UP000184233">
    <property type="component" value="Unassembled WGS sequence"/>
</dbReference>
<dbReference type="AlphaFoldDB" id="A0A1M3L3T3"/>
<evidence type="ECO:0000256" key="6">
    <source>
        <dbReference type="ARBA" id="ARBA00023136"/>
    </source>
</evidence>
<dbReference type="InterPro" id="IPR032808">
    <property type="entry name" value="DoxX"/>
</dbReference>
<organism evidence="8 9">
    <name type="scientific">Candidatus Kapaibacterium thiocyanatum</name>
    <dbReference type="NCBI Taxonomy" id="1895771"/>
    <lineage>
        <taxon>Bacteria</taxon>
        <taxon>Pseudomonadati</taxon>
        <taxon>Candidatus Kapaibacteriota</taxon>
        <taxon>Candidatus Kapaibacteriia</taxon>
        <taxon>Candidatus Kapaibacteriales</taxon>
        <taxon>Candidatus Kapaibacteriaceae</taxon>
        <taxon>Candidatus Kapaibacterium</taxon>
    </lineage>
</organism>
<keyword evidence="4 7" id="KW-0812">Transmembrane</keyword>
<evidence type="ECO:0000313" key="8">
    <source>
        <dbReference type="EMBL" id="OJX59930.1"/>
    </source>
</evidence>
<feature type="transmembrane region" description="Helical" evidence="7">
    <location>
        <begin position="98"/>
        <end position="118"/>
    </location>
</feature>
<proteinExistence type="inferred from homology"/>
<evidence type="ECO:0000256" key="1">
    <source>
        <dbReference type="ARBA" id="ARBA00004651"/>
    </source>
</evidence>
<protein>
    <submittedName>
        <fullName evidence="8">DoxX family protein</fullName>
    </submittedName>
</protein>
<dbReference type="Pfam" id="PF07681">
    <property type="entry name" value="DoxX"/>
    <property type="match status" value="1"/>
</dbReference>
<dbReference type="GO" id="GO:0005886">
    <property type="term" value="C:plasma membrane"/>
    <property type="evidence" value="ECO:0007669"/>
    <property type="project" value="UniProtKB-SubCell"/>
</dbReference>
<name>A0A1M3L3T3_9BACT</name>
<keyword evidence="3" id="KW-1003">Cell membrane</keyword>
<comment type="subcellular location">
    <subcellularLocation>
        <location evidence="1">Cell membrane</location>
        <topology evidence="1">Multi-pass membrane protein</topology>
    </subcellularLocation>
</comment>
<comment type="similarity">
    <text evidence="2">Belongs to the DoxX family.</text>
</comment>